<accession>A0A7X5XA95</accession>
<feature type="compositionally biased region" description="Polar residues" evidence="1">
    <location>
        <begin position="1"/>
        <end position="10"/>
    </location>
</feature>
<dbReference type="InterPro" id="IPR036390">
    <property type="entry name" value="WH_DNA-bd_sf"/>
</dbReference>
<dbReference type="Gene3D" id="1.10.10.10">
    <property type="entry name" value="Winged helix-like DNA-binding domain superfamily/Winged helix DNA-binding domain"/>
    <property type="match status" value="1"/>
</dbReference>
<feature type="compositionally biased region" description="Polar residues" evidence="1">
    <location>
        <begin position="122"/>
        <end position="145"/>
    </location>
</feature>
<name>A0A7X5XA95_STRMQ</name>
<dbReference type="AlphaFoldDB" id="A0A7X5XA95"/>
<dbReference type="EMBL" id="JAALLH010000002">
    <property type="protein sequence ID" value="NIY69523.1"/>
    <property type="molecule type" value="Genomic_DNA"/>
</dbReference>
<dbReference type="InterPro" id="IPR036388">
    <property type="entry name" value="WH-like_DNA-bd_sf"/>
</dbReference>
<organism evidence="3 4">
    <name type="scientific">Streptomyces malaysiensis</name>
    <dbReference type="NCBI Taxonomy" id="92644"/>
    <lineage>
        <taxon>Bacteria</taxon>
        <taxon>Bacillati</taxon>
        <taxon>Actinomycetota</taxon>
        <taxon>Actinomycetes</taxon>
        <taxon>Kitasatosporales</taxon>
        <taxon>Streptomycetaceae</taxon>
        <taxon>Streptomyces</taxon>
        <taxon>Streptomyces violaceusniger group</taxon>
    </lineage>
</organism>
<evidence type="ECO:0000313" key="4">
    <source>
        <dbReference type="Proteomes" id="UP000536624"/>
    </source>
</evidence>
<comment type="caution">
    <text evidence="3">The sequence shown here is derived from an EMBL/GenBank/DDBJ whole genome shotgun (WGS) entry which is preliminary data.</text>
</comment>
<feature type="compositionally biased region" description="Acidic residues" evidence="1">
    <location>
        <begin position="154"/>
        <end position="163"/>
    </location>
</feature>
<feature type="domain" description="HTH marR-type" evidence="2">
    <location>
        <begin position="30"/>
        <end position="77"/>
    </location>
</feature>
<dbReference type="SUPFAM" id="SSF46785">
    <property type="entry name" value="Winged helix' DNA-binding domain"/>
    <property type="match status" value="1"/>
</dbReference>
<sequence length="275" mass="28302">MSTTPNSSGPTAEPDGPGAGELSGAAATVWAVLNAQPSSTPAALASAAGIGRSTTTKALRHLEQTGLARRESATPDGNGRPASHWHPITAPDEEASSPPETQGEPSAEIDDAQELPARPNEHATSVIETTSCSDASVSDDTNGCEQDQHKLDTEADSADEPAEAADLSTATSTHEPGEVDPKPPVAPEAIRPNGTITGGSKARLAPGALRDMVVNHLTAHRGEAFTATGISRVIEKSSGAIANALVTLTKRGITEQVTEHPRTYRLATTRSSDDT</sequence>
<feature type="compositionally biased region" description="Basic and acidic residues" evidence="1">
    <location>
        <begin position="62"/>
        <end position="73"/>
    </location>
</feature>
<dbReference type="Proteomes" id="UP000536624">
    <property type="component" value="Unassembled WGS sequence"/>
</dbReference>
<reference evidence="3 4" key="1">
    <citation type="submission" date="2020-02" db="EMBL/GenBank/DDBJ databases">
        <title>Streptomyces malaysiensis DSM14702 (JHCC583434, PFL_A843) Genome sequencing and assembly.</title>
        <authorList>
            <person name="Samborskyy M."/>
        </authorList>
    </citation>
    <scope>NUCLEOTIDE SEQUENCE [LARGE SCALE GENOMIC DNA]</scope>
    <source>
        <strain evidence="3 4">DSM 14702</strain>
    </source>
</reference>
<evidence type="ECO:0000313" key="3">
    <source>
        <dbReference type="EMBL" id="NIY69523.1"/>
    </source>
</evidence>
<proteinExistence type="predicted"/>
<evidence type="ECO:0000256" key="1">
    <source>
        <dbReference type="SAM" id="MobiDB-lite"/>
    </source>
</evidence>
<protein>
    <submittedName>
        <fullName evidence="3">Vegetative cell wall protein gp1</fullName>
    </submittedName>
</protein>
<feature type="region of interest" description="Disordered" evidence="1">
    <location>
        <begin position="62"/>
        <end position="201"/>
    </location>
</feature>
<dbReference type="Pfam" id="PF12802">
    <property type="entry name" value="MarR_2"/>
    <property type="match status" value="1"/>
</dbReference>
<dbReference type="InterPro" id="IPR000835">
    <property type="entry name" value="HTH_MarR-typ"/>
</dbReference>
<evidence type="ECO:0000259" key="2">
    <source>
        <dbReference type="Pfam" id="PF12802"/>
    </source>
</evidence>
<feature type="region of interest" description="Disordered" evidence="1">
    <location>
        <begin position="1"/>
        <end position="23"/>
    </location>
</feature>
<gene>
    <name evidence="3" type="ORF">SMALB_7647</name>
</gene>